<keyword evidence="3" id="KW-1185">Reference proteome</keyword>
<accession>A0A433HFR1</accession>
<sequence>MKTLLLRSFVGISFGIIGFGDVTALDSEIFVKNAIGCLLCSWFFTTATLLFEIDKWSLLSQTILHFMIVSILYFFLSFLVGWIPFSLNGLSAGIGIFILLYVIIWIIFYLYFRFQVKSLNDGLDNRGN</sequence>
<dbReference type="Pfam" id="PF11457">
    <property type="entry name" value="DUF3021"/>
    <property type="match status" value="1"/>
</dbReference>
<reference evidence="2 3" key="1">
    <citation type="submission" date="2018-12" db="EMBL/GenBank/DDBJ databases">
        <title>Bacillus chawlae sp. nov., Bacillus glennii sp. nov., and Bacillus saganii sp. nov. Isolated from the Vehicle Assembly Building at Kennedy Space Center where the Viking Spacecraft were Assembled.</title>
        <authorList>
            <person name="Seuylemezian A."/>
            <person name="Vaishampayan P."/>
        </authorList>
    </citation>
    <scope>NUCLEOTIDE SEQUENCE [LARGE SCALE GENOMIC DNA]</scope>
    <source>
        <strain evidence="2 3">L5</strain>
    </source>
</reference>
<evidence type="ECO:0000313" key="3">
    <source>
        <dbReference type="Proteomes" id="UP000267430"/>
    </source>
</evidence>
<gene>
    <name evidence="2" type="ORF">ELQ35_16535</name>
</gene>
<keyword evidence="1" id="KW-0812">Transmembrane</keyword>
<feature type="transmembrane region" description="Helical" evidence="1">
    <location>
        <begin position="30"/>
        <end position="51"/>
    </location>
</feature>
<dbReference type="RefSeq" id="WP_126866163.1">
    <property type="nucleotide sequence ID" value="NZ_JAUSTX010000011.1"/>
</dbReference>
<name>A0A433HFR1_9BACI</name>
<evidence type="ECO:0000313" key="2">
    <source>
        <dbReference type="EMBL" id="RUQ27194.1"/>
    </source>
</evidence>
<organism evidence="2 3">
    <name type="scientific">Peribacillus cavernae</name>
    <dbReference type="NCBI Taxonomy" id="1674310"/>
    <lineage>
        <taxon>Bacteria</taxon>
        <taxon>Bacillati</taxon>
        <taxon>Bacillota</taxon>
        <taxon>Bacilli</taxon>
        <taxon>Bacillales</taxon>
        <taxon>Bacillaceae</taxon>
        <taxon>Peribacillus</taxon>
    </lineage>
</organism>
<protein>
    <submittedName>
        <fullName evidence="2">DUF3021 domain-containing protein</fullName>
    </submittedName>
</protein>
<keyword evidence="1" id="KW-0472">Membrane</keyword>
<feature type="transmembrane region" description="Helical" evidence="1">
    <location>
        <begin position="89"/>
        <end position="112"/>
    </location>
</feature>
<dbReference type="EMBL" id="RYZZ01000029">
    <property type="protein sequence ID" value="RUQ27194.1"/>
    <property type="molecule type" value="Genomic_DNA"/>
</dbReference>
<dbReference type="OrthoDB" id="2735472at2"/>
<proteinExistence type="predicted"/>
<comment type="caution">
    <text evidence="2">The sequence shown here is derived from an EMBL/GenBank/DDBJ whole genome shotgun (WGS) entry which is preliminary data.</text>
</comment>
<dbReference type="AlphaFoldDB" id="A0A433HFR1"/>
<keyword evidence="1" id="KW-1133">Transmembrane helix</keyword>
<dbReference type="Proteomes" id="UP000267430">
    <property type="component" value="Unassembled WGS sequence"/>
</dbReference>
<feature type="transmembrane region" description="Helical" evidence="1">
    <location>
        <begin position="63"/>
        <end position="83"/>
    </location>
</feature>
<dbReference type="InterPro" id="IPR021560">
    <property type="entry name" value="DUF3021"/>
</dbReference>
<evidence type="ECO:0000256" key="1">
    <source>
        <dbReference type="SAM" id="Phobius"/>
    </source>
</evidence>